<protein>
    <recommendedName>
        <fullName evidence="3">Secreted protein</fullName>
    </recommendedName>
</protein>
<reference evidence="2" key="1">
    <citation type="journal article" date="2015" name="Genome Biol. Evol.">
        <title>Organellar Genomes of White Spruce (Picea glauca): Assembly and Annotation.</title>
        <authorList>
            <person name="Jackman S.D."/>
            <person name="Warren R.L."/>
            <person name="Gibb E.A."/>
            <person name="Vandervalk B.P."/>
            <person name="Mohamadi H."/>
            <person name="Chu J."/>
            <person name="Raymond A."/>
            <person name="Pleasance S."/>
            <person name="Coope R."/>
            <person name="Wildung M.R."/>
            <person name="Ritland C.E."/>
            <person name="Bousquet J."/>
            <person name="Jones S.J."/>
            <person name="Bohlmann J."/>
            <person name="Birol I."/>
        </authorList>
    </citation>
    <scope>NUCLEOTIDE SEQUENCE [LARGE SCALE GENOMIC DNA]</scope>
    <source>
        <tissue evidence="2">Flushing bud</tissue>
    </source>
</reference>
<feature type="chain" id="PRO_5007152072" description="Secreted protein" evidence="1">
    <location>
        <begin position="20"/>
        <end position="94"/>
    </location>
</feature>
<evidence type="ECO:0008006" key="3">
    <source>
        <dbReference type="Google" id="ProtNLM"/>
    </source>
</evidence>
<keyword evidence="1" id="KW-0732">Signal</keyword>
<proteinExistence type="predicted"/>
<keyword evidence="2" id="KW-0496">Mitochondrion</keyword>
<evidence type="ECO:0000313" key="2">
    <source>
        <dbReference type="EMBL" id="KUM50752.1"/>
    </source>
</evidence>
<accession>A0A117NIZ1</accession>
<evidence type="ECO:0000256" key="1">
    <source>
        <dbReference type="SAM" id="SignalP"/>
    </source>
</evidence>
<gene>
    <name evidence="2" type="ORF">ABT39_MTgene596</name>
</gene>
<dbReference type="AlphaFoldDB" id="A0A117NIZ1"/>
<name>A0A117NIZ1_PICGL</name>
<dbReference type="EMBL" id="LKAM01000001">
    <property type="protein sequence ID" value="KUM50752.1"/>
    <property type="molecule type" value="Genomic_DNA"/>
</dbReference>
<geneLocation type="mitochondrion" evidence="2"/>
<sequence>MVGWWRMFLLGPSVLLMRSTYTPHYLRSLEMSLCGLMKKCLVSIPGLSSIRLNYSHMLNPLDKNSALLIQGKKLPSRRKFQNCFMMASFILYPL</sequence>
<comment type="caution">
    <text evidence="2">The sequence shown here is derived from an EMBL/GenBank/DDBJ whole genome shotgun (WGS) entry which is preliminary data.</text>
</comment>
<organism evidence="2">
    <name type="scientific">Picea glauca</name>
    <name type="common">White spruce</name>
    <name type="synonym">Pinus glauca</name>
    <dbReference type="NCBI Taxonomy" id="3330"/>
    <lineage>
        <taxon>Eukaryota</taxon>
        <taxon>Viridiplantae</taxon>
        <taxon>Streptophyta</taxon>
        <taxon>Embryophyta</taxon>
        <taxon>Tracheophyta</taxon>
        <taxon>Spermatophyta</taxon>
        <taxon>Pinopsida</taxon>
        <taxon>Pinidae</taxon>
        <taxon>Conifers I</taxon>
        <taxon>Pinales</taxon>
        <taxon>Pinaceae</taxon>
        <taxon>Picea</taxon>
    </lineage>
</organism>
<feature type="signal peptide" evidence="1">
    <location>
        <begin position="1"/>
        <end position="19"/>
    </location>
</feature>